<feature type="compositionally biased region" description="Basic and acidic residues" evidence="3">
    <location>
        <begin position="637"/>
        <end position="657"/>
    </location>
</feature>
<protein>
    <submittedName>
        <fullName evidence="4">Uncharacterized protein</fullName>
    </submittedName>
</protein>
<keyword evidence="5" id="KW-1185">Reference proteome</keyword>
<proteinExistence type="predicted"/>
<dbReference type="Proteomes" id="UP000639338">
    <property type="component" value="Unassembled WGS sequence"/>
</dbReference>
<organism evidence="4 5">
    <name type="scientific">Aphidius gifuensis</name>
    <name type="common">Parasitoid wasp</name>
    <dbReference type="NCBI Taxonomy" id="684658"/>
    <lineage>
        <taxon>Eukaryota</taxon>
        <taxon>Metazoa</taxon>
        <taxon>Ecdysozoa</taxon>
        <taxon>Arthropoda</taxon>
        <taxon>Hexapoda</taxon>
        <taxon>Insecta</taxon>
        <taxon>Pterygota</taxon>
        <taxon>Neoptera</taxon>
        <taxon>Endopterygota</taxon>
        <taxon>Hymenoptera</taxon>
        <taxon>Apocrita</taxon>
        <taxon>Ichneumonoidea</taxon>
        <taxon>Braconidae</taxon>
        <taxon>Aphidiinae</taxon>
        <taxon>Aphidius</taxon>
    </lineage>
</organism>
<dbReference type="InterPro" id="IPR052420">
    <property type="entry name" value="Espin/Espin-like"/>
</dbReference>
<evidence type="ECO:0000256" key="2">
    <source>
        <dbReference type="ARBA" id="ARBA00023043"/>
    </source>
</evidence>
<dbReference type="GO" id="GO:0051017">
    <property type="term" value="P:actin filament bundle assembly"/>
    <property type="evidence" value="ECO:0007669"/>
    <property type="project" value="TreeGrafter"/>
</dbReference>
<evidence type="ECO:0000256" key="1">
    <source>
        <dbReference type="ARBA" id="ARBA00022737"/>
    </source>
</evidence>
<dbReference type="GO" id="GO:0005737">
    <property type="term" value="C:cytoplasm"/>
    <property type="evidence" value="ECO:0007669"/>
    <property type="project" value="TreeGrafter"/>
</dbReference>
<name>A0A834XQ36_APHGI</name>
<keyword evidence="2" id="KW-0040">ANK repeat</keyword>
<dbReference type="GO" id="GO:0051015">
    <property type="term" value="F:actin filament binding"/>
    <property type="evidence" value="ECO:0007669"/>
    <property type="project" value="TreeGrafter"/>
</dbReference>
<evidence type="ECO:0000256" key="3">
    <source>
        <dbReference type="SAM" id="MobiDB-lite"/>
    </source>
</evidence>
<evidence type="ECO:0000313" key="4">
    <source>
        <dbReference type="EMBL" id="KAF7990567.1"/>
    </source>
</evidence>
<comment type="caution">
    <text evidence="4">The sequence shown here is derived from an EMBL/GenBank/DDBJ whole genome shotgun (WGS) entry which is preliminary data.</text>
</comment>
<evidence type="ECO:0000313" key="5">
    <source>
        <dbReference type="Proteomes" id="UP000639338"/>
    </source>
</evidence>
<sequence length="694" mass="78203">MDKEYHLAAAHFPENIRETTCSCNTISLDKCCSSRNGHMFHEPFYLHPPASRLCDGIYINPMSSFISKPSKELKDTSFYLHSPHELVYTKITRLFCDKKPRKNLTEERDNTLTVKVDVHSNDTSNNYRSLSNESLVGNESMKDTTQHVYEQIHMRPSETLSLKSISSNNKKACDDSSKCCRSRTSRRFSRSSSGSESTSSQINNELQYLSTSIPASAQFGSNEVITNEIPKPPDLSERNIKTSVELDKNAKISCEVKPALPPPPPPLPLPLRDADSSTIVKMVEAEKNKNKIESQVFSVTNKHEDVSSSFDHQLNQHQQQQQNFQIEVDKGVKIESDNKSSQVGHLINKHMVLPFIPPKFKNVADSNTLLKPSEYLRSICKATNKNTLSKARSVDNLDFRGISEVSEEVNECEVQTMTSSGPPPPPLPPQNSSAPRQEITANVATSKTQKKKTPQPLATISIQDLTSVQLRRTNIKMYAAKTFSTPPPRSVSMTNVSEPFFVEKTDLIAELKMTKDIPGIKKLKVEKAEVEKYQVKSIKSELNKAFSVSNFVDQIPEKDSSGNVIPIWKRQMLARKAAGRAKKELEEQIARDNEEKRQKAIPPWKRQLLAKKDSADLDKKAPLIDVPSVKIEKILTIQKEKHEGNPTESENKKNRDANKKHHSDGDNNDNNNDALIIPWRAQLRKTNSKLNILE</sequence>
<reference evidence="4 5" key="1">
    <citation type="submission" date="2020-08" db="EMBL/GenBank/DDBJ databases">
        <title>Aphidius gifuensis genome sequencing and assembly.</title>
        <authorList>
            <person name="Du Z."/>
        </authorList>
    </citation>
    <scope>NUCLEOTIDE SEQUENCE [LARGE SCALE GENOMIC DNA]</scope>
    <source>
        <strain evidence="4">YNYX2018</strain>
        <tissue evidence="4">Adults</tissue>
    </source>
</reference>
<feature type="compositionally biased region" description="Basic and acidic residues" evidence="3">
    <location>
        <begin position="588"/>
        <end position="598"/>
    </location>
</feature>
<feature type="region of interest" description="Disordered" evidence="3">
    <location>
        <begin position="588"/>
        <end position="607"/>
    </location>
</feature>
<gene>
    <name evidence="4" type="ORF">HCN44_000372</name>
</gene>
<dbReference type="PANTHER" id="PTHR24153:SF8">
    <property type="entry name" value="FORKED, ISOFORM F"/>
    <property type="match status" value="1"/>
</dbReference>
<feature type="region of interest" description="Disordered" evidence="3">
    <location>
        <begin position="637"/>
        <end position="673"/>
    </location>
</feature>
<feature type="region of interest" description="Disordered" evidence="3">
    <location>
        <begin position="414"/>
        <end position="454"/>
    </location>
</feature>
<accession>A0A834XQ36</accession>
<dbReference type="PANTHER" id="PTHR24153">
    <property type="entry name" value="ESPIN"/>
    <property type="match status" value="1"/>
</dbReference>
<keyword evidence="1" id="KW-0677">Repeat</keyword>
<dbReference type="AlphaFoldDB" id="A0A834XQ36"/>
<dbReference type="EMBL" id="JACMRX010000004">
    <property type="protein sequence ID" value="KAF7990567.1"/>
    <property type="molecule type" value="Genomic_DNA"/>
</dbReference>
<dbReference type="OrthoDB" id="10261302at2759"/>